<evidence type="ECO:0000313" key="1">
    <source>
        <dbReference type="EMBL" id="KKN64318.1"/>
    </source>
</evidence>
<accession>A0A0F9VEX1</accession>
<proteinExistence type="predicted"/>
<name>A0A0F9VEX1_9ZZZZ</name>
<sequence>MDSSNITSAYILQLDDFSNTNLRIPLSKFKNLNKYDNLLIIQTVIENSIKLTIYPINKKNIIKVSLFGLKLSKKILKEITKLLQKFQVIHTSGFLKIKGHIYYECYLDLSLSDKKSGSLRTSLDKINSIFKEINIEEIKLNNHKGLE</sequence>
<gene>
    <name evidence="1" type="ORF">LCGC14_0492810</name>
</gene>
<protein>
    <submittedName>
        <fullName evidence="1">Uncharacterized protein</fullName>
    </submittedName>
</protein>
<dbReference type="AlphaFoldDB" id="A0A0F9VEX1"/>
<comment type="caution">
    <text evidence="1">The sequence shown here is derived from an EMBL/GenBank/DDBJ whole genome shotgun (WGS) entry which is preliminary data.</text>
</comment>
<dbReference type="EMBL" id="LAZR01000559">
    <property type="protein sequence ID" value="KKN64318.1"/>
    <property type="molecule type" value="Genomic_DNA"/>
</dbReference>
<organism evidence="1">
    <name type="scientific">marine sediment metagenome</name>
    <dbReference type="NCBI Taxonomy" id="412755"/>
    <lineage>
        <taxon>unclassified sequences</taxon>
        <taxon>metagenomes</taxon>
        <taxon>ecological metagenomes</taxon>
    </lineage>
</organism>
<reference evidence="1" key="1">
    <citation type="journal article" date="2015" name="Nature">
        <title>Complex archaea that bridge the gap between prokaryotes and eukaryotes.</title>
        <authorList>
            <person name="Spang A."/>
            <person name="Saw J.H."/>
            <person name="Jorgensen S.L."/>
            <person name="Zaremba-Niedzwiedzka K."/>
            <person name="Martijn J."/>
            <person name="Lind A.E."/>
            <person name="van Eijk R."/>
            <person name="Schleper C."/>
            <person name="Guy L."/>
            <person name="Ettema T.J."/>
        </authorList>
    </citation>
    <scope>NUCLEOTIDE SEQUENCE</scope>
</reference>